<dbReference type="RefSeq" id="WP_284186180.1">
    <property type="nucleotide sequence ID" value="NZ_BSPX01000001.1"/>
</dbReference>
<name>A0ABQ6F4S9_9RHOO</name>
<evidence type="ECO:0000256" key="1">
    <source>
        <dbReference type="ARBA" id="ARBA00007189"/>
    </source>
</evidence>
<dbReference type="Pfam" id="PF10087">
    <property type="entry name" value="DUF2325"/>
    <property type="match status" value="1"/>
</dbReference>
<sequence>MQALIVGADRVDTIRAEIYRVADRLGIRDVDHWPGRKAGEGKRVLPRRTRLVVFVCDRSNHMLMRHVRRQAEDLGVPMVFCRHSATELRERLEGLN</sequence>
<dbReference type="InterPro" id="IPR016772">
    <property type="entry name" value="UCP020408"/>
</dbReference>
<dbReference type="EMBL" id="BSPX01000001">
    <property type="protein sequence ID" value="GLT20558.1"/>
    <property type="molecule type" value="Genomic_DNA"/>
</dbReference>
<reference evidence="3" key="1">
    <citation type="journal article" date="2019" name="Int. J. Syst. Evol. Microbiol.">
        <title>The Global Catalogue of Microorganisms (GCM) 10K type strain sequencing project: providing services to taxonomists for standard genome sequencing and annotation.</title>
        <authorList>
            <consortium name="The Broad Institute Genomics Platform"/>
            <consortium name="The Broad Institute Genome Sequencing Center for Infectious Disease"/>
            <person name="Wu L."/>
            <person name="Ma J."/>
        </authorList>
    </citation>
    <scope>NUCLEOTIDE SEQUENCE [LARGE SCALE GENOMIC DNA]</scope>
    <source>
        <strain evidence="3">NBRC 102407</strain>
    </source>
</reference>
<keyword evidence="3" id="KW-1185">Reference proteome</keyword>
<gene>
    <name evidence="2" type="ORF">GCM10007933_00090</name>
</gene>
<evidence type="ECO:0000313" key="3">
    <source>
        <dbReference type="Proteomes" id="UP001157167"/>
    </source>
</evidence>
<proteinExistence type="inferred from homology"/>
<protein>
    <recommendedName>
        <fullName evidence="4">DUF2325 domain-containing protein</fullName>
    </recommendedName>
</protein>
<dbReference type="Proteomes" id="UP001157167">
    <property type="component" value="Unassembled WGS sequence"/>
</dbReference>
<comment type="similarity">
    <text evidence="1">Belongs to the UPF0751 family.</text>
</comment>
<comment type="caution">
    <text evidence="2">The sequence shown here is derived from an EMBL/GenBank/DDBJ whole genome shotgun (WGS) entry which is preliminary data.</text>
</comment>
<evidence type="ECO:0008006" key="4">
    <source>
        <dbReference type="Google" id="ProtNLM"/>
    </source>
</evidence>
<evidence type="ECO:0000313" key="2">
    <source>
        <dbReference type="EMBL" id="GLT20558.1"/>
    </source>
</evidence>
<organism evidence="2 3">
    <name type="scientific">Zoogloea oryzae</name>
    <dbReference type="NCBI Taxonomy" id="310767"/>
    <lineage>
        <taxon>Bacteria</taxon>
        <taxon>Pseudomonadati</taxon>
        <taxon>Pseudomonadota</taxon>
        <taxon>Betaproteobacteria</taxon>
        <taxon>Rhodocyclales</taxon>
        <taxon>Zoogloeaceae</taxon>
        <taxon>Zoogloea</taxon>
    </lineage>
</organism>
<accession>A0ABQ6F4S9</accession>